<evidence type="ECO:0000256" key="2">
    <source>
        <dbReference type="SAM" id="Phobius"/>
    </source>
</evidence>
<evidence type="ECO:0000256" key="1">
    <source>
        <dbReference type="SAM" id="MobiDB-lite"/>
    </source>
</evidence>
<protein>
    <submittedName>
        <fullName evidence="3">Uncharacterized protein</fullName>
    </submittedName>
</protein>
<dbReference type="AlphaFoldDB" id="A0A166VSH0"/>
<feature type="transmembrane region" description="Helical" evidence="2">
    <location>
        <begin position="6"/>
        <end position="25"/>
    </location>
</feature>
<reference evidence="3 4" key="1">
    <citation type="submission" date="2015-06" db="EMBL/GenBank/DDBJ databases">
        <title>Survival trade-offs in plant roots during colonization by closely related pathogenic and mutualistic fungi.</title>
        <authorList>
            <person name="Hacquard S."/>
            <person name="Kracher B."/>
            <person name="Hiruma K."/>
            <person name="Weinman A."/>
            <person name="Muench P."/>
            <person name="Garrido Oter R."/>
            <person name="Ver Loren van Themaat E."/>
            <person name="Dallerey J.-F."/>
            <person name="Damm U."/>
            <person name="Henrissat B."/>
            <person name="Lespinet O."/>
            <person name="Thon M."/>
            <person name="Kemen E."/>
            <person name="McHardy A.C."/>
            <person name="Schulze-Lefert P."/>
            <person name="O'Connell R.J."/>
        </authorList>
    </citation>
    <scope>NUCLEOTIDE SEQUENCE [LARGE SCALE GENOMIC DNA]</scope>
    <source>
        <strain evidence="3 4">0861</strain>
    </source>
</reference>
<dbReference type="EMBL" id="LFIV01000028">
    <property type="protein sequence ID" value="KZL74899.1"/>
    <property type="molecule type" value="Genomic_DNA"/>
</dbReference>
<feature type="compositionally biased region" description="Polar residues" evidence="1">
    <location>
        <begin position="93"/>
        <end position="107"/>
    </location>
</feature>
<keyword evidence="2" id="KW-0472">Membrane</keyword>
<evidence type="ECO:0000313" key="3">
    <source>
        <dbReference type="EMBL" id="KZL74899.1"/>
    </source>
</evidence>
<feature type="transmembrane region" description="Helical" evidence="2">
    <location>
        <begin position="415"/>
        <end position="437"/>
    </location>
</feature>
<sequence length="515" mass="56596">LPSLSSRVLFFLSLFFLVSLSRITFFNPLIELHPTDLTLTILFLLQSLIVLSSLSVGTLNPGIPPTLTLETTSRWCERIQTWFYTEGTVPGSSQTRLSPTFPESQVTGAGPELSLSPRSIPAPAITLPITSPGASPDHLEVRTDRHAHLTEFPNNLGLCCGLPRTATTRGRTYVPCAFPDNKNTMPPLRPWGPIFEEITLPQNRMSSTVFSMLPTSLQSRLPPLRSIRKSASMQTLTSSRQSHTRSLSGLDGVHPNLTQARIISESTEEHMSLVATEHHQSSRMYEMRSTADKHELDRRQAEQYRQQQQQAASECSNVDWRFAQQGLALIAVAQDELRQPSRRPAVDFERKAFLDGVEYILKALPSDLNEHELHRLRTSTPSNFIPPATPGGRAYSPSRGANHGRSILHRGVQTAVVNIFVLIHLALPYIILLLRLAARTEREYRISENLVGAGMGLANAIGSKGMRITGALCNVGDGRIGQALTEAIAWTVEGLTGGLSDGVGEGLSIVAPKRQ</sequence>
<keyword evidence="2" id="KW-0812">Transmembrane</keyword>
<keyword evidence="2" id="KW-1133">Transmembrane helix</keyword>
<feature type="region of interest" description="Disordered" evidence="1">
    <location>
        <begin position="379"/>
        <end position="400"/>
    </location>
</feature>
<feature type="non-terminal residue" evidence="3">
    <location>
        <position position="1"/>
    </location>
</feature>
<organism evidence="3 4">
    <name type="scientific">Colletotrichum tofieldiae</name>
    <dbReference type="NCBI Taxonomy" id="708197"/>
    <lineage>
        <taxon>Eukaryota</taxon>
        <taxon>Fungi</taxon>
        <taxon>Dikarya</taxon>
        <taxon>Ascomycota</taxon>
        <taxon>Pezizomycotina</taxon>
        <taxon>Sordariomycetes</taxon>
        <taxon>Hypocreomycetidae</taxon>
        <taxon>Glomerellales</taxon>
        <taxon>Glomerellaceae</taxon>
        <taxon>Colletotrichum</taxon>
        <taxon>Colletotrichum spaethianum species complex</taxon>
    </lineage>
</organism>
<feature type="region of interest" description="Disordered" evidence="1">
    <location>
        <begin position="231"/>
        <end position="253"/>
    </location>
</feature>
<evidence type="ECO:0000313" key="4">
    <source>
        <dbReference type="Proteomes" id="UP000076552"/>
    </source>
</evidence>
<feature type="compositionally biased region" description="Polar residues" evidence="1">
    <location>
        <begin position="231"/>
        <end position="247"/>
    </location>
</feature>
<accession>A0A166VSH0</accession>
<proteinExistence type="predicted"/>
<keyword evidence="4" id="KW-1185">Reference proteome</keyword>
<feature type="transmembrane region" description="Helical" evidence="2">
    <location>
        <begin position="37"/>
        <end position="59"/>
    </location>
</feature>
<name>A0A166VSH0_9PEZI</name>
<comment type="caution">
    <text evidence="3">The sequence shown here is derived from an EMBL/GenBank/DDBJ whole genome shotgun (WGS) entry which is preliminary data.</text>
</comment>
<gene>
    <name evidence="3" type="ORF">CT0861_12496</name>
</gene>
<feature type="region of interest" description="Disordered" evidence="1">
    <location>
        <begin position="93"/>
        <end position="113"/>
    </location>
</feature>
<dbReference type="Proteomes" id="UP000076552">
    <property type="component" value="Unassembled WGS sequence"/>
</dbReference>